<gene>
    <name evidence="2" type="ORF">PV07_12601</name>
</gene>
<proteinExistence type="predicted"/>
<feature type="compositionally biased region" description="Acidic residues" evidence="1">
    <location>
        <begin position="409"/>
        <end position="419"/>
    </location>
</feature>
<dbReference type="STRING" id="569365.A0A0D2BSL1"/>
<evidence type="ECO:0000313" key="3">
    <source>
        <dbReference type="Proteomes" id="UP000054466"/>
    </source>
</evidence>
<organism evidence="2 3">
    <name type="scientific">Cladophialophora immunda</name>
    <dbReference type="NCBI Taxonomy" id="569365"/>
    <lineage>
        <taxon>Eukaryota</taxon>
        <taxon>Fungi</taxon>
        <taxon>Dikarya</taxon>
        <taxon>Ascomycota</taxon>
        <taxon>Pezizomycotina</taxon>
        <taxon>Eurotiomycetes</taxon>
        <taxon>Chaetothyriomycetidae</taxon>
        <taxon>Chaetothyriales</taxon>
        <taxon>Herpotrichiellaceae</taxon>
        <taxon>Cladophialophora</taxon>
    </lineage>
</organism>
<dbReference type="VEuPathDB" id="FungiDB:PV07_12601"/>
<dbReference type="GeneID" id="27351795"/>
<dbReference type="EMBL" id="KN847063">
    <property type="protein sequence ID" value="KIW21998.1"/>
    <property type="molecule type" value="Genomic_DNA"/>
</dbReference>
<dbReference type="Proteomes" id="UP000054466">
    <property type="component" value="Unassembled WGS sequence"/>
</dbReference>
<dbReference type="HOGENOM" id="CLU_036201_0_0_1"/>
<evidence type="ECO:0000256" key="1">
    <source>
        <dbReference type="SAM" id="MobiDB-lite"/>
    </source>
</evidence>
<keyword evidence="3" id="KW-1185">Reference proteome</keyword>
<protein>
    <submittedName>
        <fullName evidence="2">Uncharacterized protein</fullName>
    </submittedName>
</protein>
<dbReference type="OrthoDB" id="4363340at2759"/>
<sequence length="419" mass="49330">MEEFGYAWFLDKIDWNTLTFRQPYAAHMMFIHRCRRHIMPDTAKSGTFASTSFGWIKPGSWMIEFSGVPACLDFLEKYLRQLCLCAFRKDVFRHIKSVLDPEKAEAALAGEVPLCYASIGKVLKKEYRPLNLAHGNRLGVKSMDVLFSWLWGWNDSQFKREGWEDKPYRMLFRQSFYAVDTARGKASARTWRQELKKSFVRNHFVVPYPQPTGFMRKDKDTKDFVWWPSFHRGLHAYYRQFQTHAALPDPLPASYIKHHPSDGWQVAPDSLLDDHMPYVVQPEHRLLHLSESELYQELVRLREQWVTQGRPGLQQIAPPVMPVLEFNLRSMDYLGPTAKWCSKKRGWVVKRFEECRTAGECSIFLRQELEKYEALQHQRQLRRRRSRRNPRPDFHSDSELDLFSASADETSDEESLGAR</sequence>
<dbReference type="RefSeq" id="XP_016242214.1">
    <property type="nucleotide sequence ID" value="XM_016400141.1"/>
</dbReference>
<feature type="compositionally biased region" description="Basic residues" evidence="1">
    <location>
        <begin position="380"/>
        <end position="389"/>
    </location>
</feature>
<dbReference type="AlphaFoldDB" id="A0A0D2BSL1"/>
<reference evidence="2 3" key="1">
    <citation type="submission" date="2015-01" db="EMBL/GenBank/DDBJ databases">
        <title>The Genome Sequence of Cladophialophora immunda CBS83496.</title>
        <authorList>
            <consortium name="The Broad Institute Genomics Platform"/>
            <person name="Cuomo C."/>
            <person name="de Hoog S."/>
            <person name="Gorbushina A."/>
            <person name="Stielow B."/>
            <person name="Teixiera M."/>
            <person name="Abouelleil A."/>
            <person name="Chapman S.B."/>
            <person name="Priest M."/>
            <person name="Young S.K."/>
            <person name="Wortman J."/>
            <person name="Nusbaum C."/>
            <person name="Birren B."/>
        </authorList>
    </citation>
    <scope>NUCLEOTIDE SEQUENCE [LARGE SCALE GENOMIC DNA]</scope>
    <source>
        <strain evidence="2 3">CBS 83496</strain>
    </source>
</reference>
<feature type="region of interest" description="Disordered" evidence="1">
    <location>
        <begin position="380"/>
        <end position="419"/>
    </location>
</feature>
<name>A0A0D2BSL1_9EURO</name>
<evidence type="ECO:0000313" key="2">
    <source>
        <dbReference type="EMBL" id="KIW21998.1"/>
    </source>
</evidence>
<accession>A0A0D2BSL1</accession>